<dbReference type="PANTHER" id="PTHR30055:SF234">
    <property type="entry name" value="HTH-TYPE TRANSCRIPTIONAL REGULATOR BETI"/>
    <property type="match status" value="1"/>
</dbReference>
<evidence type="ECO:0000256" key="3">
    <source>
        <dbReference type="ARBA" id="ARBA00023163"/>
    </source>
</evidence>
<reference evidence="6 7" key="1">
    <citation type="journal article" date="2019" name="Int. J. Syst. Evol. Microbiol.">
        <title>The Global Catalogue of Microorganisms (GCM) 10K type strain sequencing project: providing services to taxonomists for standard genome sequencing and annotation.</title>
        <authorList>
            <consortium name="The Broad Institute Genomics Platform"/>
            <consortium name="The Broad Institute Genome Sequencing Center for Infectious Disease"/>
            <person name="Wu L."/>
            <person name="Ma J."/>
        </authorList>
    </citation>
    <scope>NUCLEOTIDE SEQUENCE [LARGE SCALE GENOMIC DNA]</scope>
    <source>
        <strain evidence="6 7">JCM 15577</strain>
    </source>
</reference>
<dbReference type="PROSITE" id="PS50977">
    <property type="entry name" value="HTH_TETR_2"/>
    <property type="match status" value="1"/>
</dbReference>
<keyword evidence="2 4" id="KW-0238">DNA-binding</keyword>
<dbReference type="SUPFAM" id="SSF46689">
    <property type="entry name" value="Homeodomain-like"/>
    <property type="match status" value="1"/>
</dbReference>
<dbReference type="PRINTS" id="PR00455">
    <property type="entry name" value="HTHTETR"/>
</dbReference>
<organism evidence="6 7">
    <name type="scientific">Microbacterium sediminicola</name>
    <dbReference type="NCBI Taxonomy" id="415210"/>
    <lineage>
        <taxon>Bacteria</taxon>
        <taxon>Bacillati</taxon>
        <taxon>Actinomycetota</taxon>
        <taxon>Actinomycetes</taxon>
        <taxon>Micrococcales</taxon>
        <taxon>Microbacteriaceae</taxon>
        <taxon>Microbacterium</taxon>
    </lineage>
</organism>
<protein>
    <submittedName>
        <fullName evidence="6">TetR family transcriptional regulator</fullName>
    </submittedName>
</protein>
<evidence type="ECO:0000313" key="6">
    <source>
        <dbReference type="EMBL" id="GAA1702274.1"/>
    </source>
</evidence>
<dbReference type="PANTHER" id="PTHR30055">
    <property type="entry name" value="HTH-TYPE TRANSCRIPTIONAL REGULATOR RUTR"/>
    <property type="match status" value="1"/>
</dbReference>
<comment type="caution">
    <text evidence="6">The sequence shown here is derived from an EMBL/GenBank/DDBJ whole genome shotgun (WGS) entry which is preliminary data.</text>
</comment>
<keyword evidence="3" id="KW-0804">Transcription</keyword>
<proteinExistence type="predicted"/>
<sequence>MVNMRSAHDAPTPDRIRDVAISTFAEAGFDGASLRDIARRAGVSAALIVHHFGSKDGLRAACDAHVIQVLVTDKSQTAGAGASGMMRAALADRERYLPLMDYMARMLTSGGPAADALFDQLLAATRAVLDQQSAAGMLAPQSDAEVTVAVVTMYGLAPLLLRHQLARALGEDGFTETLLRRLTLPLLELYTHGLYADDRLLDAAREALDTSSPERSGQ</sequence>
<keyword evidence="1" id="KW-0805">Transcription regulation</keyword>
<name>A0ABN2ICB0_9MICO</name>
<dbReference type="InterPro" id="IPR009057">
    <property type="entry name" value="Homeodomain-like_sf"/>
</dbReference>
<dbReference type="EMBL" id="BAAAPL010000002">
    <property type="protein sequence ID" value="GAA1702274.1"/>
    <property type="molecule type" value="Genomic_DNA"/>
</dbReference>
<dbReference type="InterPro" id="IPR041484">
    <property type="entry name" value="TetR_C_25"/>
</dbReference>
<dbReference type="Pfam" id="PF17933">
    <property type="entry name" value="TetR_C_25"/>
    <property type="match status" value="1"/>
</dbReference>
<accession>A0ABN2ICB0</accession>
<keyword evidence="7" id="KW-1185">Reference proteome</keyword>
<gene>
    <name evidence="6" type="ORF">GCM10009808_20260</name>
</gene>
<dbReference type="InterPro" id="IPR050109">
    <property type="entry name" value="HTH-type_TetR-like_transc_reg"/>
</dbReference>
<evidence type="ECO:0000313" key="7">
    <source>
        <dbReference type="Proteomes" id="UP001501690"/>
    </source>
</evidence>
<dbReference type="Proteomes" id="UP001501690">
    <property type="component" value="Unassembled WGS sequence"/>
</dbReference>
<dbReference type="Gene3D" id="1.10.357.10">
    <property type="entry name" value="Tetracycline Repressor, domain 2"/>
    <property type="match status" value="1"/>
</dbReference>
<evidence type="ECO:0000256" key="2">
    <source>
        <dbReference type="ARBA" id="ARBA00023125"/>
    </source>
</evidence>
<feature type="domain" description="HTH tetR-type" evidence="5">
    <location>
        <begin position="10"/>
        <end position="70"/>
    </location>
</feature>
<dbReference type="InterPro" id="IPR001647">
    <property type="entry name" value="HTH_TetR"/>
</dbReference>
<feature type="DNA-binding region" description="H-T-H motif" evidence="4">
    <location>
        <begin position="33"/>
        <end position="52"/>
    </location>
</feature>
<evidence type="ECO:0000259" key="5">
    <source>
        <dbReference type="PROSITE" id="PS50977"/>
    </source>
</evidence>
<dbReference type="Pfam" id="PF00440">
    <property type="entry name" value="TetR_N"/>
    <property type="match status" value="1"/>
</dbReference>
<evidence type="ECO:0000256" key="1">
    <source>
        <dbReference type="ARBA" id="ARBA00023015"/>
    </source>
</evidence>
<evidence type="ECO:0000256" key="4">
    <source>
        <dbReference type="PROSITE-ProRule" id="PRU00335"/>
    </source>
</evidence>